<dbReference type="InterPro" id="IPR023458">
    <property type="entry name" value="Met-tRNA_ligase_1"/>
</dbReference>
<dbReference type="InterPro" id="IPR014729">
    <property type="entry name" value="Rossmann-like_a/b/a_fold"/>
</dbReference>
<comment type="similarity">
    <text evidence="1">Belongs to the class-I aminoacyl-tRNA synthetase family. MetG type 1 subfamily.</text>
</comment>
<evidence type="ECO:0000256" key="5">
    <source>
        <dbReference type="ARBA" id="ARBA00022917"/>
    </source>
</evidence>
<dbReference type="EMBL" id="PPTP01000002">
    <property type="protein sequence ID" value="RDB56716.1"/>
    <property type="molecule type" value="Genomic_DNA"/>
</dbReference>
<keyword evidence="4 8" id="KW-0067">ATP-binding</keyword>
<dbReference type="GO" id="GO:0005524">
    <property type="term" value="F:ATP binding"/>
    <property type="evidence" value="ECO:0007669"/>
    <property type="project" value="UniProtKB-KW"/>
</dbReference>
<dbReference type="GO" id="GO:0005829">
    <property type="term" value="C:cytosol"/>
    <property type="evidence" value="ECO:0007669"/>
    <property type="project" value="TreeGrafter"/>
</dbReference>
<dbReference type="InterPro" id="IPR029038">
    <property type="entry name" value="MetRS_Zn"/>
</dbReference>
<comment type="caution">
    <text evidence="10">The sequence shown here is derived from an EMBL/GenBank/DDBJ whole genome shotgun (WGS) entry which is preliminary data.</text>
</comment>
<keyword evidence="11" id="KW-1185">Reference proteome</keyword>
<dbReference type="Pfam" id="PF09334">
    <property type="entry name" value="tRNA-synt_1g"/>
    <property type="match status" value="2"/>
</dbReference>
<reference evidence="10 11" key="1">
    <citation type="journal article" date="2018" name="Elife">
        <title>Discovery and characterization of a prevalent human gut bacterial enzyme sufficient for the inactivation of a family of plant toxins.</title>
        <authorList>
            <person name="Koppel N."/>
            <person name="Bisanz J.E."/>
            <person name="Pandelia M.E."/>
            <person name="Turnbaugh P.J."/>
            <person name="Balskus E.P."/>
        </authorList>
    </citation>
    <scope>NUCLEOTIDE SEQUENCE [LARGE SCALE GENOMIC DNA]</scope>
    <source>
        <strain evidence="11">anaerobia AP69FAA</strain>
    </source>
</reference>
<evidence type="ECO:0000259" key="9">
    <source>
        <dbReference type="Pfam" id="PF09334"/>
    </source>
</evidence>
<evidence type="ECO:0000313" key="11">
    <source>
        <dbReference type="Proteomes" id="UP000253792"/>
    </source>
</evidence>
<dbReference type="SUPFAM" id="SSF52374">
    <property type="entry name" value="Nucleotidylyl transferase"/>
    <property type="match status" value="1"/>
</dbReference>
<dbReference type="Gene3D" id="2.20.28.20">
    <property type="entry name" value="Methionyl-tRNA synthetase, Zn-domain"/>
    <property type="match status" value="1"/>
</dbReference>
<dbReference type="Gene3D" id="1.10.730.10">
    <property type="entry name" value="Isoleucyl-tRNA Synthetase, Domain 1"/>
    <property type="match status" value="1"/>
</dbReference>
<proteinExistence type="inferred from homology"/>
<dbReference type="Gene3D" id="3.40.50.620">
    <property type="entry name" value="HUPs"/>
    <property type="match status" value="2"/>
</dbReference>
<sequence length="675" mass="76839">MATMHDNNETVAWPKRAVVTAGMPYGNKPLHFGHIAGVFVPADCFARFLRDRIGAENVRFISGTDCFGSPINEGYRKLVEAGQFDGTIEDYVLRNHNRQKDTLDSYGISLDIYEGSNIGHSGEVHQLISEAFIKKLHENGWLQKRATLQFYDPEAGTFLNGRQVQGHCPVQGCKSEHAYADECDLGHSYAPEDLIAPKSSLTGVTPEMRPVENWYFDLPAFNAFLKKHVEALEADPEVRPIVPQTIKEFLAPPVVYIKNELYDQYLEIADKLAHHQYHEAEKGKQSFEIEFDTIDDRDAARDVLAAAGIRFRTGKALVPFRITGNIEWGVKAPVIDGLEGLTVWCWPESLWAPMSFTMAVNDKMGLPRGSWRDFWCSEDAQVYQFIGQDNLYFYGVAQPALIEALRPGDILAPGETDTPLRQTSLIANHHILLGNKKASSSGSVKPPTADELLEHYTVEQLRAHFLALGLDQKSVGFKPKPFDPDEAKRNDPRVADPVLKEGTLLTNVFNRLARSCFYEAQKNFEGWMPLGEVSLEVRERAHTCMNEYDKTMHKAELHTVMSIMDTFIRWANKYWTDNIRTAEKEGDEQLRRQVLVDCFYLLRVSTLLMHPVVPKGCEKIADYLSFEFDDFFSWNFDFEGMDELCHGAELEDGRHRIRELPPRFDFFSKHPSQFK</sequence>
<dbReference type="AlphaFoldDB" id="A0A369LER6"/>
<keyword evidence="6 8" id="KW-0030">Aminoacyl-tRNA synthetase</keyword>
<accession>A0A369LER6</accession>
<dbReference type="SUPFAM" id="SSF47323">
    <property type="entry name" value="Anticodon-binding domain of a subclass of class I aminoacyl-tRNA synthetases"/>
    <property type="match status" value="1"/>
</dbReference>
<evidence type="ECO:0000256" key="8">
    <source>
        <dbReference type="RuleBase" id="RU363039"/>
    </source>
</evidence>
<name>A0A369LER6_9ACTN</name>
<dbReference type="InterPro" id="IPR015413">
    <property type="entry name" value="Methionyl/Leucyl_tRNA_Synth"/>
</dbReference>
<dbReference type="STRING" id="1034345.GCA_000236865_01012"/>
<gene>
    <name evidence="10" type="ORF">C1880_02825</name>
</gene>
<evidence type="ECO:0000256" key="7">
    <source>
        <dbReference type="ARBA" id="ARBA00047364"/>
    </source>
</evidence>
<keyword evidence="5 8" id="KW-0648">Protein biosynthesis</keyword>
<dbReference type="GO" id="GO:0004825">
    <property type="term" value="F:methionine-tRNA ligase activity"/>
    <property type="evidence" value="ECO:0007669"/>
    <property type="project" value="UniProtKB-EC"/>
</dbReference>
<feature type="domain" description="Methionyl/Leucyl tRNA synthetase" evidence="9">
    <location>
        <begin position="18"/>
        <end position="251"/>
    </location>
</feature>
<dbReference type="GO" id="GO:0006431">
    <property type="term" value="P:methionyl-tRNA aminoacylation"/>
    <property type="evidence" value="ECO:0007669"/>
    <property type="project" value="TreeGrafter"/>
</dbReference>
<dbReference type="PANTHER" id="PTHR45765">
    <property type="entry name" value="METHIONINE--TRNA LIGASE"/>
    <property type="match status" value="1"/>
</dbReference>
<feature type="domain" description="Methionyl/Leucyl tRNA synthetase" evidence="9">
    <location>
        <begin position="316"/>
        <end position="478"/>
    </location>
</feature>
<evidence type="ECO:0000256" key="6">
    <source>
        <dbReference type="ARBA" id="ARBA00023146"/>
    </source>
</evidence>
<dbReference type="InterPro" id="IPR009080">
    <property type="entry name" value="tRNAsynth_Ia_anticodon-bd"/>
</dbReference>
<evidence type="ECO:0000256" key="4">
    <source>
        <dbReference type="ARBA" id="ARBA00022840"/>
    </source>
</evidence>
<dbReference type="RefSeq" id="WP_114620215.1">
    <property type="nucleotide sequence ID" value="NZ_PPTP01000002.1"/>
</dbReference>
<dbReference type="OrthoDB" id="9810191at2"/>
<evidence type="ECO:0000313" key="10">
    <source>
        <dbReference type="EMBL" id="RDB56716.1"/>
    </source>
</evidence>
<organism evidence="10 11">
    <name type="scientific">Senegalimassilia anaerobia</name>
    <dbReference type="NCBI Taxonomy" id="1473216"/>
    <lineage>
        <taxon>Bacteria</taxon>
        <taxon>Bacillati</taxon>
        <taxon>Actinomycetota</taxon>
        <taxon>Coriobacteriia</taxon>
        <taxon>Coriobacteriales</taxon>
        <taxon>Coriobacteriaceae</taxon>
        <taxon>Senegalimassilia</taxon>
    </lineage>
</organism>
<evidence type="ECO:0000256" key="2">
    <source>
        <dbReference type="ARBA" id="ARBA00022598"/>
    </source>
</evidence>
<keyword evidence="2 8" id="KW-0436">Ligase</keyword>
<comment type="catalytic activity">
    <reaction evidence="7">
        <text>tRNA(Met) + L-methionine + ATP = L-methionyl-tRNA(Met) + AMP + diphosphate</text>
        <dbReference type="Rhea" id="RHEA:13481"/>
        <dbReference type="Rhea" id="RHEA-COMP:9667"/>
        <dbReference type="Rhea" id="RHEA-COMP:9698"/>
        <dbReference type="ChEBI" id="CHEBI:30616"/>
        <dbReference type="ChEBI" id="CHEBI:33019"/>
        <dbReference type="ChEBI" id="CHEBI:57844"/>
        <dbReference type="ChEBI" id="CHEBI:78442"/>
        <dbReference type="ChEBI" id="CHEBI:78530"/>
        <dbReference type="ChEBI" id="CHEBI:456215"/>
        <dbReference type="EC" id="6.1.1.10"/>
    </reaction>
</comment>
<keyword evidence="3 8" id="KW-0547">Nucleotide-binding</keyword>
<dbReference type="PANTHER" id="PTHR45765:SF1">
    <property type="entry name" value="METHIONINE--TRNA LIGASE, CYTOPLASMIC"/>
    <property type="match status" value="1"/>
</dbReference>
<dbReference type="Proteomes" id="UP000253792">
    <property type="component" value="Unassembled WGS sequence"/>
</dbReference>
<evidence type="ECO:0000256" key="1">
    <source>
        <dbReference type="ARBA" id="ARBA00008258"/>
    </source>
</evidence>
<evidence type="ECO:0000256" key="3">
    <source>
        <dbReference type="ARBA" id="ARBA00022741"/>
    </source>
</evidence>
<protein>
    <submittedName>
        <fullName evidence="10">Methionine--tRNA ligase</fullName>
    </submittedName>
</protein>